<keyword evidence="5" id="KW-0597">Phosphoprotein</keyword>
<dbReference type="SUPFAM" id="SSF47384">
    <property type="entry name" value="Homodimeric domain of signal transducing histidine kinase"/>
    <property type="match status" value="1"/>
</dbReference>
<evidence type="ECO:0000256" key="11">
    <source>
        <dbReference type="ARBA" id="ARBA00022989"/>
    </source>
</evidence>
<evidence type="ECO:0000256" key="3">
    <source>
        <dbReference type="ARBA" id="ARBA00012438"/>
    </source>
</evidence>
<evidence type="ECO:0000313" key="18">
    <source>
        <dbReference type="Proteomes" id="UP000287872"/>
    </source>
</evidence>
<dbReference type="AlphaFoldDB" id="A0A401UMP0"/>
<dbReference type="Gene3D" id="3.30.565.10">
    <property type="entry name" value="Histidine kinase-like ATPase, C-terminal domain"/>
    <property type="match status" value="1"/>
</dbReference>
<dbReference type="SMART" id="SM00388">
    <property type="entry name" value="HisKA"/>
    <property type="match status" value="1"/>
</dbReference>
<keyword evidence="13 14" id="KW-0472">Membrane</keyword>
<dbReference type="CDD" id="cd06225">
    <property type="entry name" value="HAMP"/>
    <property type="match status" value="1"/>
</dbReference>
<comment type="subcellular location">
    <subcellularLocation>
        <location evidence="2">Cell membrane</location>
        <topology evidence="2">Multi-pass membrane protein</topology>
    </subcellularLocation>
</comment>
<keyword evidence="4" id="KW-1003">Cell membrane</keyword>
<dbReference type="InterPro" id="IPR036890">
    <property type="entry name" value="HATPase_C_sf"/>
</dbReference>
<dbReference type="InterPro" id="IPR005467">
    <property type="entry name" value="His_kinase_dom"/>
</dbReference>
<reference evidence="17 18" key="1">
    <citation type="submission" date="2018-11" db="EMBL/GenBank/DDBJ databases">
        <title>Genome sequencing and assembly of Clostridium tagluense strain A121.</title>
        <authorList>
            <person name="Murakami T."/>
            <person name="Segawa T."/>
            <person name="Shcherbakova V.A."/>
            <person name="Mori H."/>
            <person name="Yoshimura Y."/>
        </authorList>
    </citation>
    <scope>NUCLEOTIDE SEQUENCE [LARGE SCALE GENOMIC DNA]</scope>
    <source>
        <strain evidence="17 18">A121</strain>
    </source>
</reference>
<feature type="transmembrane region" description="Helical" evidence="14">
    <location>
        <begin position="167"/>
        <end position="190"/>
    </location>
</feature>
<evidence type="ECO:0000256" key="13">
    <source>
        <dbReference type="ARBA" id="ARBA00023136"/>
    </source>
</evidence>
<dbReference type="Pfam" id="PF00512">
    <property type="entry name" value="HisKA"/>
    <property type="match status" value="1"/>
</dbReference>
<evidence type="ECO:0000256" key="1">
    <source>
        <dbReference type="ARBA" id="ARBA00000085"/>
    </source>
</evidence>
<dbReference type="Proteomes" id="UP000287872">
    <property type="component" value="Unassembled WGS sequence"/>
</dbReference>
<organism evidence="17 18">
    <name type="scientific">Clostridium tagluense</name>
    <dbReference type="NCBI Taxonomy" id="360422"/>
    <lineage>
        <taxon>Bacteria</taxon>
        <taxon>Bacillati</taxon>
        <taxon>Bacillota</taxon>
        <taxon>Clostridia</taxon>
        <taxon>Eubacteriales</taxon>
        <taxon>Clostridiaceae</taxon>
        <taxon>Clostridium</taxon>
    </lineage>
</organism>
<dbReference type="InterPro" id="IPR003661">
    <property type="entry name" value="HisK_dim/P_dom"/>
</dbReference>
<comment type="caution">
    <text evidence="17">The sequence shown here is derived from an EMBL/GenBank/DDBJ whole genome shotgun (WGS) entry which is preliminary data.</text>
</comment>
<dbReference type="CDD" id="cd00082">
    <property type="entry name" value="HisKA"/>
    <property type="match status" value="1"/>
</dbReference>
<evidence type="ECO:0000256" key="7">
    <source>
        <dbReference type="ARBA" id="ARBA00022692"/>
    </source>
</evidence>
<evidence type="ECO:0000256" key="9">
    <source>
        <dbReference type="ARBA" id="ARBA00022777"/>
    </source>
</evidence>
<keyword evidence="7 14" id="KW-0812">Transmembrane</keyword>
<dbReference type="PANTHER" id="PTHR45528">
    <property type="entry name" value="SENSOR HISTIDINE KINASE CPXA"/>
    <property type="match status" value="1"/>
</dbReference>
<dbReference type="InterPro" id="IPR036097">
    <property type="entry name" value="HisK_dim/P_sf"/>
</dbReference>
<evidence type="ECO:0000256" key="10">
    <source>
        <dbReference type="ARBA" id="ARBA00022840"/>
    </source>
</evidence>
<dbReference type="GO" id="GO:0005524">
    <property type="term" value="F:ATP binding"/>
    <property type="evidence" value="ECO:0007669"/>
    <property type="project" value="UniProtKB-KW"/>
</dbReference>
<keyword evidence="11 14" id="KW-1133">Transmembrane helix</keyword>
<evidence type="ECO:0000256" key="6">
    <source>
        <dbReference type="ARBA" id="ARBA00022679"/>
    </source>
</evidence>
<dbReference type="Pfam" id="PF00672">
    <property type="entry name" value="HAMP"/>
    <property type="match status" value="1"/>
</dbReference>
<dbReference type="GO" id="GO:0005886">
    <property type="term" value="C:plasma membrane"/>
    <property type="evidence" value="ECO:0007669"/>
    <property type="project" value="UniProtKB-SubCell"/>
</dbReference>
<dbReference type="SUPFAM" id="SSF55874">
    <property type="entry name" value="ATPase domain of HSP90 chaperone/DNA topoisomerase II/histidine kinase"/>
    <property type="match status" value="1"/>
</dbReference>
<dbReference type="RefSeq" id="WP_125002009.1">
    <property type="nucleotide sequence ID" value="NZ_BHYK01000012.1"/>
</dbReference>
<dbReference type="InterPro" id="IPR003660">
    <property type="entry name" value="HAMP_dom"/>
</dbReference>
<keyword evidence="18" id="KW-1185">Reference proteome</keyword>
<feature type="transmembrane region" description="Helical" evidence="14">
    <location>
        <begin position="12"/>
        <end position="31"/>
    </location>
</feature>
<evidence type="ECO:0000259" key="16">
    <source>
        <dbReference type="PROSITE" id="PS50885"/>
    </source>
</evidence>
<feature type="domain" description="Histidine kinase" evidence="15">
    <location>
        <begin position="248"/>
        <end position="460"/>
    </location>
</feature>
<dbReference type="Pfam" id="PF02518">
    <property type="entry name" value="HATPase_c"/>
    <property type="match status" value="1"/>
</dbReference>
<feature type="domain" description="HAMP" evidence="16">
    <location>
        <begin position="188"/>
        <end position="240"/>
    </location>
</feature>
<accession>A0A401UMP0</accession>
<dbReference type="SMART" id="SM00387">
    <property type="entry name" value="HATPase_c"/>
    <property type="match status" value="1"/>
</dbReference>
<keyword evidence="8" id="KW-0547">Nucleotide-binding</keyword>
<dbReference type="OrthoDB" id="2359336at2"/>
<evidence type="ECO:0000259" key="15">
    <source>
        <dbReference type="PROSITE" id="PS50109"/>
    </source>
</evidence>
<gene>
    <name evidence="17" type="ORF">Ctaglu_24110</name>
</gene>
<dbReference type="EC" id="2.7.13.3" evidence="3"/>
<evidence type="ECO:0000256" key="12">
    <source>
        <dbReference type="ARBA" id="ARBA00023012"/>
    </source>
</evidence>
<sequence>MKSIRTKLAGSYLLVILITVIIVEGFLIAGTKKYYYKNLESNLSNQLKLSTSFYNTYLASAGVNENVTNNVDVFYENINAEVQIIDLKGFVIMDSLGSIPVEKLEGKDFKTALDGGLGSIIDRQKYENEGVMTVAYPLFYNGKINGVLRFITSLKKIDEDIYTLSRFFLITGGMVIILSGIVSLFISNIITKPIKKIMVGAQKMASGNFNEKININSDDELGQLAKTLNYMTEEILKNERLKNEFIASVSHELRTPLTSIKGWSIVLNSSKLEDEEELKEGLCIIEQESDRLTFLVEDLLDFSKLSSGKVSIKKDFIDLKDILMNIKMQTMPRALKEDIQLKLEIQENLPKIFVDRNRLKQVLINILDNSFKFTPNGGNVIVRANLEVENIIIKIIDTGCGIPKDELPRVKEKFFKGENANSKNGIGLSICDEIIKLHGGELQINSVIDEGTEVCIIIPV</sequence>
<dbReference type="Gene3D" id="6.10.340.10">
    <property type="match status" value="1"/>
</dbReference>
<keyword evidence="10" id="KW-0067">ATP-binding</keyword>
<dbReference type="InterPro" id="IPR003594">
    <property type="entry name" value="HATPase_dom"/>
</dbReference>
<dbReference type="PROSITE" id="PS50885">
    <property type="entry name" value="HAMP"/>
    <property type="match status" value="1"/>
</dbReference>
<dbReference type="PANTHER" id="PTHR45528:SF1">
    <property type="entry name" value="SENSOR HISTIDINE KINASE CPXA"/>
    <property type="match status" value="1"/>
</dbReference>
<dbReference type="PROSITE" id="PS50109">
    <property type="entry name" value="HIS_KIN"/>
    <property type="match status" value="1"/>
</dbReference>
<dbReference type="FunFam" id="1.10.287.130:FF:000001">
    <property type="entry name" value="Two-component sensor histidine kinase"/>
    <property type="match status" value="1"/>
</dbReference>
<dbReference type="InterPro" id="IPR004358">
    <property type="entry name" value="Sig_transdc_His_kin-like_C"/>
</dbReference>
<dbReference type="SUPFAM" id="SSF158472">
    <property type="entry name" value="HAMP domain-like"/>
    <property type="match status" value="1"/>
</dbReference>
<dbReference type="EMBL" id="BHYK01000012">
    <property type="protein sequence ID" value="GCD10788.1"/>
    <property type="molecule type" value="Genomic_DNA"/>
</dbReference>
<proteinExistence type="predicted"/>
<name>A0A401UMP0_9CLOT</name>
<evidence type="ECO:0000313" key="17">
    <source>
        <dbReference type="EMBL" id="GCD10788.1"/>
    </source>
</evidence>
<dbReference type="SMART" id="SM00304">
    <property type="entry name" value="HAMP"/>
    <property type="match status" value="1"/>
</dbReference>
<keyword evidence="6" id="KW-0808">Transferase</keyword>
<protein>
    <recommendedName>
        <fullName evidence="3">histidine kinase</fullName>
        <ecNumber evidence="3">2.7.13.3</ecNumber>
    </recommendedName>
</protein>
<keyword evidence="12" id="KW-0902">Two-component regulatory system</keyword>
<dbReference type="Gene3D" id="1.10.287.130">
    <property type="match status" value="1"/>
</dbReference>
<dbReference type="GO" id="GO:0000155">
    <property type="term" value="F:phosphorelay sensor kinase activity"/>
    <property type="evidence" value="ECO:0007669"/>
    <property type="project" value="InterPro"/>
</dbReference>
<comment type="catalytic activity">
    <reaction evidence="1">
        <text>ATP + protein L-histidine = ADP + protein N-phospho-L-histidine.</text>
        <dbReference type="EC" id="2.7.13.3"/>
    </reaction>
</comment>
<dbReference type="InterPro" id="IPR050398">
    <property type="entry name" value="HssS/ArlS-like"/>
</dbReference>
<evidence type="ECO:0000256" key="5">
    <source>
        <dbReference type="ARBA" id="ARBA00022553"/>
    </source>
</evidence>
<keyword evidence="9 17" id="KW-0418">Kinase</keyword>
<evidence type="ECO:0000256" key="8">
    <source>
        <dbReference type="ARBA" id="ARBA00022741"/>
    </source>
</evidence>
<dbReference type="PRINTS" id="PR00344">
    <property type="entry name" value="BCTRLSENSOR"/>
</dbReference>
<evidence type="ECO:0000256" key="4">
    <source>
        <dbReference type="ARBA" id="ARBA00022475"/>
    </source>
</evidence>
<evidence type="ECO:0000256" key="14">
    <source>
        <dbReference type="SAM" id="Phobius"/>
    </source>
</evidence>
<evidence type="ECO:0000256" key="2">
    <source>
        <dbReference type="ARBA" id="ARBA00004651"/>
    </source>
</evidence>